<organism evidence="1 2">
    <name type="scientific">Thelohanellus kitauei</name>
    <name type="common">Myxosporean</name>
    <dbReference type="NCBI Taxonomy" id="669202"/>
    <lineage>
        <taxon>Eukaryota</taxon>
        <taxon>Metazoa</taxon>
        <taxon>Cnidaria</taxon>
        <taxon>Myxozoa</taxon>
        <taxon>Myxosporea</taxon>
        <taxon>Bivalvulida</taxon>
        <taxon>Platysporina</taxon>
        <taxon>Myxobolidae</taxon>
        <taxon>Thelohanellus</taxon>
    </lineage>
</organism>
<gene>
    <name evidence="1" type="ORF">RF11_04432</name>
</gene>
<dbReference type="Proteomes" id="UP000031668">
    <property type="component" value="Unassembled WGS sequence"/>
</dbReference>
<dbReference type="AlphaFoldDB" id="A0A0C2JH93"/>
<keyword evidence="2" id="KW-1185">Reference proteome</keyword>
<protein>
    <submittedName>
        <fullName evidence="1">Uncharacterized protein</fullName>
    </submittedName>
</protein>
<proteinExistence type="predicted"/>
<sequence>MDDSSLNQILTKFYAQRGNHLVYNDIFPVLDIGVLDEIVGLVNKTRVVKNLATLKMKKILRKMLPIHSPRADNHFVAFCNLIDIAGYVSHILTEAEGVIDLTIDCYSSLNTLVDNPPEWRIGDVENGKREAYAAKQRLVKNIYGYYLKEKHKVFERIRRIIENALTAHFGKSNKIGIIITSEIMEIFEVLEYTHKVRGNHSSGKSFFIIFKKDPSSVFNI</sequence>
<name>A0A0C2JH93_THEKT</name>
<accession>A0A0C2JH93</accession>
<evidence type="ECO:0000313" key="2">
    <source>
        <dbReference type="Proteomes" id="UP000031668"/>
    </source>
</evidence>
<dbReference type="EMBL" id="JWZT01002759">
    <property type="protein sequence ID" value="KII68618.1"/>
    <property type="molecule type" value="Genomic_DNA"/>
</dbReference>
<reference evidence="1 2" key="1">
    <citation type="journal article" date="2014" name="Genome Biol. Evol.">
        <title>The genome of the myxosporean Thelohanellus kitauei shows adaptations to nutrient acquisition within its fish host.</title>
        <authorList>
            <person name="Yang Y."/>
            <person name="Xiong J."/>
            <person name="Zhou Z."/>
            <person name="Huo F."/>
            <person name="Miao W."/>
            <person name="Ran C."/>
            <person name="Liu Y."/>
            <person name="Zhang J."/>
            <person name="Feng J."/>
            <person name="Wang M."/>
            <person name="Wang M."/>
            <person name="Wang L."/>
            <person name="Yao B."/>
        </authorList>
    </citation>
    <scope>NUCLEOTIDE SEQUENCE [LARGE SCALE GENOMIC DNA]</scope>
    <source>
        <strain evidence="1">Wuqing</strain>
    </source>
</reference>
<comment type="caution">
    <text evidence="1">The sequence shown here is derived from an EMBL/GenBank/DDBJ whole genome shotgun (WGS) entry which is preliminary data.</text>
</comment>
<evidence type="ECO:0000313" key="1">
    <source>
        <dbReference type="EMBL" id="KII68618.1"/>
    </source>
</evidence>